<dbReference type="EMBL" id="CP005587">
    <property type="protein sequence ID" value="AGK57210.1"/>
    <property type="molecule type" value="Genomic_DNA"/>
</dbReference>
<dbReference type="GO" id="GO:0004386">
    <property type="term" value="F:helicase activity"/>
    <property type="evidence" value="ECO:0007669"/>
    <property type="project" value="UniProtKB-KW"/>
</dbReference>
<keyword evidence="1" id="KW-0347">Helicase</keyword>
<reference evidence="1 2" key="1">
    <citation type="journal article" date="2013" name="Genome Announc.">
        <title>Genome sequences for three denitrifying bacterial strains isolated from a uranium- and nitrate-contaminated subsurface environment.</title>
        <authorList>
            <person name="Venkatramanan R."/>
            <person name="Prakash O."/>
            <person name="Woyke T."/>
            <person name="Chain P."/>
            <person name="Goodwin L.A."/>
            <person name="Watson D."/>
            <person name="Brooks S."/>
            <person name="Kostka J.E."/>
            <person name="Green S.J."/>
        </authorList>
    </citation>
    <scope>NUCLEOTIDE SEQUENCE [LARGE SCALE GENOMIC DNA]</scope>
    <source>
        <strain evidence="1 2">1NES1</strain>
    </source>
</reference>
<sequence length="671" mass="75957">MACDEIGSRGRSAMIELLGVKEGKEFEAAQHLRRQILAAWPDIGQSTKDHIKIFVGLKLYGYRLEDIDLVVIGHLSEPRPFDVEFKFFPRDGEPFVPRSAQVKNFILVVEAKSHDATGVRFEDKIASVCYRRGGHTVWESVTEKNRLQMFEFKRYLADHGIERIYVQDLIFFSGLREGDLPHRPHNCFGVDASFERILNVLGQISAPLHHKRDALISFGSDQTFAALRDPAFPLLQSIEPTPLDRRRMDRIIKASLPEAWLDDLGNKQVVIRGRGGVGKTVILLQMAYRAFDRARLRSLMLTYNKALVADMRRTMALLGVPRSIENGGISIDTVHAFIGRLMHGLGIIQDYAGFLEAYEQKKDLLLEYLRSQTVSAGDIAELLKRHPTDFLWDTVFVDEGQDWPANEIEILRAVYGPERIVVADGVDQFIRGSVADWSRGITREQLRARRLTRCLRMKANLALFVADFAAALGLADWDLEPNPDANGGRVMVIEGDLAARPEVYSKLCAEAAELGNYPIDLLACVPPALVVYDGREPFSTPARVLAGQGVKTWDASSIDVRENFPTDREALRIVQYDSCRGLEGWTVINYGFDEFWDYKYRQRLALPRGTDDLFVTAEEEATEFASRWAMIPLTRAMDTLVINISDKPGRVREALEALREKRADFLEWVKL</sequence>
<evidence type="ECO:0000313" key="1">
    <source>
        <dbReference type="EMBL" id="AGK57210.1"/>
    </source>
</evidence>
<name>N0BAQ4_9HYPH</name>
<dbReference type="Proteomes" id="UP000005952">
    <property type="component" value="Chromosome"/>
</dbReference>
<dbReference type="SUPFAM" id="SSF52540">
    <property type="entry name" value="P-loop containing nucleoside triphosphate hydrolases"/>
    <property type="match status" value="1"/>
</dbReference>
<dbReference type="InterPro" id="IPR027417">
    <property type="entry name" value="P-loop_NTPase"/>
</dbReference>
<keyword evidence="1" id="KW-0067">ATP-binding</keyword>
<dbReference type="HOGENOM" id="CLU_420260_0_0_5"/>
<keyword evidence="2" id="KW-1185">Reference proteome</keyword>
<protein>
    <submittedName>
        <fullName evidence="1">Putative DNA or RNA helicase</fullName>
    </submittedName>
</protein>
<dbReference type="KEGG" id="hdt:HYPDE_27653"/>
<proteinExistence type="predicted"/>
<keyword evidence="1" id="KW-0547">Nucleotide-binding</keyword>
<dbReference type="STRING" id="670307.HYPDE_27653"/>
<organism evidence="1 2">
    <name type="scientific">Hyphomicrobium denitrificans 1NES1</name>
    <dbReference type="NCBI Taxonomy" id="670307"/>
    <lineage>
        <taxon>Bacteria</taxon>
        <taxon>Pseudomonadati</taxon>
        <taxon>Pseudomonadota</taxon>
        <taxon>Alphaproteobacteria</taxon>
        <taxon>Hyphomicrobiales</taxon>
        <taxon>Hyphomicrobiaceae</taxon>
        <taxon>Hyphomicrobium</taxon>
    </lineage>
</organism>
<keyword evidence="1" id="KW-0378">Hydrolase</keyword>
<gene>
    <name evidence="1" type="ORF">HYPDE_27653</name>
</gene>
<accession>N0BAQ4</accession>
<dbReference type="Gene3D" id="3.40.50.300">
    <property type="entry name" value="P-loop containing nucleotide triphosphate hydrolases"/>
    <property type="match status" value="1"/>
</dbReference>
<evidence type="ECO:0000313" key="2">
    <source>
        <dbReference type="Proteomes" id="UP000005952"/>
    </source>
</evidence>
<dbReference type="AlphaFoldDB" id="N0BAQ4"/>
<dbReference type="eggNOG" id="COG0210">
    <property type="taxonomic scope" value="Bacteria"/>
</dbReference>